<dbReference type="GO" id="GO:0006310">
    <property type="term" value="P:DNA recombination"/>
    <property type="evidence" value="ECO:0007669"/>
    <property type="project" value="UniProtKB-KW"/>
</dbReference>
<dbReference type="InterPro" id="IPR011010">
    <property type="entry name" value="DNA_brk_join_enz"/>
</dbReference>
<evidence type="ECO:0000313" key="4">
    <source>
        <dbReference type="Proteomes" id="UP000494255"/>
    </source>
</evidence>
<keyword evidence="4" id="KW-1185">Reference proteome</keyword>
<dbReference type="SUPFAM" id="SSF56349">
    <property type="entry name" value="DNA breaking-rejoining enzymes"/>
    <property type="match status" value="1"/>
</dbReference>
<dbReference type="EMBL" id="CADIKC010000004">
    <property type="protein sequence ID" value="CAB3693608.1"/>
    <property type="molecule type" value="Genomic_DNA"/>
</dbReference>
<evidence type="ECO:0000256" key="1">
    <source>
        <dbReference type="ARBA" id="ARBA00023172"/>
    </source>
</evidence>
<protein>
    <submittedName>
        <fullName evidence="3">Tyrosine recombinase XerC</fullName>
    </submittedName>
</protein>
<keyword evidence="1" id="KW-0233">DNA recombination</keyword>
<organism evidence="3 4">
    <name type="scientific">Paraburkholderia sediminicola</name>
    <dbReference type="NCBI Taxonomy" id="458836"/>
    <lineage>
        <taxon>Bacteria</taxon>
        <taxon>Pseudomonadati</taxon>
        <taxon>Pseudomonadota</taxon>
        <taxon>Betaproteobacteria</taxon>
        <taxon>Burkholderiales</taxon>
        <taxon>Burkholderiaceae</taxon>
        <taxon>Paraburkholderia</taxon>
    </lineage>
</organism>
<evidence type="ECO:0000259" key="2">
    <source>
        <dbReference type="PROSITE" id="PS51898"/>
    </source>
</evidence>
<dbReference type="PROSITE" id="PS51898">
    <property type="entry name" value="TYR_RECOMBINASE"/>
    <property type="match status" value="1"/>
</dbReference>
<dbReference type="Gene3D" id="1.10.443.10">
    <property type="entry name" value="Intergrase catalytic core"/>
    <property type="match status" value="1"/>
</dbReference>
<reference evidence="3 4" key="1">
    <citation type="submission" date="2020-04" db="EMBL/GenBank/DDBJ databases">
        <authorList>
            <person name="De Canck E."/>
        </authorList>
    </citation>
    <scope>NUCLEOTIDE SEQUENCE [LARGE SCALE GENOMIC DNA]</scope>
    <source>
        <strain evidence="3 4">LMG 24238</strain>
    </source>
</reference>
<proteinExistence type="predicted"/>
<accession>A0A6J5B6R3</accession>
<dbReference type="InterPro" id="IPR013762">
    <property type="entry name" value="Integrase-like_cat_sf"/>
</dbReference>
<gene>
    <name evidence="3" type="primary">xerC_2</name>
    <name evidence="3" type="ORF">LMG24238_03245</name>
</gene>
<dbReference type="Proteomes" id="UP000494255">
    <property type="component" value="Unassembled WGS sequence"/>
</dbReference>
<sequence>MRSDPSVWDAYPEQAFRNWLVRVDGRGGTDFKSSSLEVYTVQWRRFVKYNQERGRRLTEVTATDVSSFLSSLHSENRDQRERYRQLLERVFAAIHDGNPSTGYVNPAALEHQEPEAEWTRVAGNLPTSFLTPAERGVLIRYLQSPMDKMAPEDRWRELRNRALVATFLGAGLKVAEATRLTVHCMAETDQDAWVEIGVPRSQYSRRVLPAPFAVRILRHWMAERMTGLELTRDGGDQSEFLFPAHQYGGRLHPITPLRNTALIVCASGLSDSRTERTSPQTLRNSFMAELFESGHTTREVASALGFETILTAERMKHAWQQWKDGH</sequence>
<dbReference type="AlphaFoldDB" id="A0A6J5B6R3"/>
<dbReference type="GO" id="GO:0003677">
    <property type="term" value="F:DNA binding"/>
    <property type="evidence" value="ECO:0007669"/>
    <property type="project" value="InterPro"/>
</dbReference>
<dbReference type="Pfam" id="PF00589">
    <property type="entry name" value="Phage_integrase"/>
    <property type="match status" value="1"/>
</dbReference>
<dbReference type="InterPro" id="IPR002104">
    <property type="entry name" value="Integrase_catalytic"/>
</dbReference>
<name>A0A6J5B6R3_9BURK</name>
<dbReference type="GO" id="GO:0015074">
    <property type="term" value="P:DNA integration"/>
    <property type="evidence" value="ECO:0007669"/>
    <property type="project" value="InterPro"/>
</dbReference>
<evidence type="ECO:0000313" key="3">
    <source>
        <dbReference type="EMBL" id="CAB3693608.1"/>
    </source>
</evidence>
<feature type="domain" description="Tyr recombinase" evidence="2">
    <location>
        <begin position="125"/>
        <end position="326"/>
    </location>
</feature>